<name>K9M8B7_9ACTN</name>
<evidence type="ECO:0000313" key="12">
    <source>
        <dbReference type="EMBL" id="AFS33458.1"/>
    </source>
</evidence>
<keyword evidence="5" id="KW-0547">Nucleotide-binding</keyword>
<organism evidence="12">
    <name type="scientific">Streptomyces sp. A7248</name>
    <dbReference type="NCBI Taxonomy" id="1233308"/>
    <lineage>
        <taxon>Bacteria</taxon>
        <taxon>Bacillati</taxon>
        <taxon>Actinomycetota</taxon>
        <taxon>Actinomycetes</taxon>
        <taxon>Kitasatosporales</taxon>
        <taxon>Streptomycetaceae</taxon>
        <taxon>Streptomyces</taxon>
    </lineage>
</organism>
<dbReference type="CDD" id="cd03230">
    <property type="entry name" value="ABC_DR_subfamily_A"/>
    <property type="match status" value="1"/>
</dbReference>
<dbReference type="FunFam" id="3.40.50.300:FF:000589">
    <property type="entry name" value="ABC transporter, ATP-binding subunit"/>
    <property type="match status" value="1"/>
</dbReference>
<dbReference type="GO" id="GO:0046677">
    <property type="term" value="P:response to antibiotic"/>
    <property type="evidence" value="ECO:0007669"/>
    <property type="project" value="UniProtKB-KW"/>
</dbReference>
<evidence type="ECO:0000256" key="5">
    <source>
        <dbReference type="ARBA" id="ARBA00022741"/>
    </source>
</evidence>
<evidence type="ECO:0000256" key="3">
    <source>
        <dbReference type="ARBA" id="ARBA00022448"/>
    </source>
</evidence>
<dbReference type="GO" id="GO:0016887">
    <property type="term" value="F:ATP hydrolysis activity"/>
    <property type="evidence" value="ECO:0007669"/>
    <property type="project" value="InterPro"/>
</dbReference>
<evidence type="ECO:0000256" key="7">
    <source>
        <dbReference type="ARBA" id="ARBA00022967"/>
    </source>
</evidence>
<feature type="domain" description="ABC transporter" evidence="11">
    <location>
        <begin position="5"/>
        <end position="230"/>
    </location>
</feature>
<dbReference type="InterPro" id="IPR017871">
    <property type="entry name" value="ABC_transporter-like_CS"/>
</dbReference>
<evidence type="ECO:0000256" key="1">
    <source>
        <dbReference type="ARBA" id="ARBA00004413"/>
    </source>
</evidence>
<dbReference type="GO" id="GO:0005524">
    <property type="term" value="F:ATP binding"/>
    <property type="evidence" value="ECO:0007669"/>
    <property type="project" value="UniProtKB-KW"/>
</dbReference>
<keyword evidence="6" id="KW-0067">ATP-binding</keyword>
<keyword evidence="9" id="KW-0046">Antibiotic resistance</keyword>
<keyword evidence="4" id="KW-1003">Cell membrane</keyword>
<dbReference type="InterPro" id="IPR003593">
    <property type="entry name" value="AAA+_ATPase"/>
</dbReference>
<dbReference type="AlphaFoldDB" id="K9M8B7"/>
<keyword evidence="8" id="KW-0472">Membrane</keyword>
<evidence type="ECO:0000256" key="9">
    <source>
        <dbReference type="ARBA" id="ARBA00023251"/>
    </source>
</evidence>
<accession>K9M8B7</accession>
<proteinExistence type="inferred from homology"/>
<comment type="subcellular location">
    <subcellularLocation>
        <location evidence="1">Cell membrane</location>
        <topology evidence="1">Peripheral membrane protein</topology>
        <orientation evidence="1">Cytoplasmic side</orientation>
    </subcellularLocation>
</comment>
<dbReference type="InterPro" id="IPR050763">
    <property type="entry name" value="ABC_transporter_ATP-binding"/>
</dbReference>
<evidence type="ECO:0000259" key="11">
    <source>
        <dbReference type="PROSITE" id="PS50893"/>
    </source>
</evidence>
<dbReference type="GO" id="GO:0005886">
    <property type="term" value="C:plasma membrane"/>
    <property type="evidence" value="ECO:0007669"/>
    <property type="project" value="UniProtKB-SubCell"/>
</dbReference>
<sequence>MNTVIRCQDLSKRYGDLIAVDGVSFEVQQGEIFGMIGPNGAGKSTLMECVEGLRTRDSGTVEVLGMDPAKDSAEIHERVGLQLQTSALPSRIKVGEALQLFSSFYRKPGDWRKTLRTLGLDDKVNSYVDKLSGGQRQRVFIALALVNNPELIFVDEITTALDPQSRHAVWDVIRDIRDNGTTVFLTTHFMEEAERLCDRVAIVDHGRLIALDTVANLINSLDGESKVTFTVNGRQPVSELQELPSVIHVERTEGRVVVRGKGRTFAQEVMALLADLQLVAEDFRSEQPNLEDVFLSLTGRPMREGSGQ</sequence>
<dbReference type="Pfam" id="PF00005">
    <property type="entry name" value="ABC_tran"/>
    <property type="match status" value="1"/>
</dbReference>
<keyword evidence="3" id="KW-0813">Transport</keyword>
<dbReference type="Gene3D" id="3.40.50.300">
    <property type="entry name" value="P-loop containing nucleotide triphosphate hydrolases"/>
    <property type="match status" value="1"/>
</dbReference>
<reference evidence="12" key="1">
    <citation type="submission" date="2011-12" db="EMBL/GenBank/DDBJ databases">
        <title>Crystal Structure and Biosynthesis of the Antibiotic SIA7248, a Symmetrical Dimer Polyketide Assembled by an Unusual Polyketide Synthase Harboring a Free-Standing KR Domain.</title>
        <authorList>
            <person name="Zou Y."/>
            <person name="Yin H."/>
            <person name="Kong D."/>
            <person name="Deng Z."/>
            <person name="Lin S."/>
        </authorList>
    </citation>
    <scope>NUCLEOTIDE SEQUENCE</scope>
    <source>
        <strain evidence="12">A7248</strain>
    </source>
</reference>
<dbReference type="PROSITE" id="PS00211">
    <property type="entry name" value="ABC_TRANSPORTER_1"/>
    <property type="match status" value="1"/>
</dbReference>
<evidence type="ECO:0000256" key="2">
    <source>
        <dbReference type="ARBA" id="ARBA00012191"/>
    </source>
</evidence>
<dbReference type="EMBL" id="JQ269659">
    <property type="protein sequence ID" value="AFS33458.1"/>
    <property type="molecule type" value="Genomic_DNA"/>
</dbReference>
<dbReference type="GO" id="GO:0008559">
    <property type="term" value="F:ABC-type xenobiotic transporter activity"/>
    <property type="evidence" value="ECO:0007669"/>
    <property type="project" value="UniProtKB-EC"/>
</dbReference>
<dbReference type="SUPFAM" id="SSF52540">
    <property type="entry name" value="P-loop containing nucleoside triphosphate hydrolases"/>
    <property type="match status" value="1"/>
</dbReference>
<dbReference type="PANTHER" id="PTHR42711">
    <property type="entry name" value="ABC TRANSPORTER ATP-BINDING PROTEIN"/>
    <property type="match status" value="1"/>
</dbReference>
<dbReference type="PANTHER" id="PTHR42711:SF16">
    <property type="entry name" value="ABC TRANSPORTER ATP-BINDING PROTEIN"/>
    <property type="match status" value="1"/>
</dbReference>
<protein>
    <recommendedName>
        <fullName evidence="2">ABC-type xenobiotic transporter</fullName>
        <ecNumber evidence="2">7.6.2.2</ecNumber>
    </recommendedName>
</protein>
<dbReference type="EC" id="7.6.2.2" evidence="2"/>
<keyword evidence="7" id="KW-1278">Translocase</keyword>
<evidence type="ECO:0000256" key="6">
    <source>
        <dbReference type="ARBA" id="ARBA00022840"/>
    </source>
</evidence>
<dbReference type="SMART" id="SM00382">
    <property type="entry name" value="AAA"/>
    <property type="match status" value="1"/>
</dbReference>
<dbReference type="PROSITE" id="PS50893">
    <property type="entry name" value="ABC_TRANSPORTER_2"/>
    <property type="match status" value="1"/>
</dbReference>
<dbReference type="InterPro" id="IPR027417">
    <property type="entry name" value="P-loop_NTPase"/>
</dbReference>
<evidence type="ECO:0000256" key="10">
    <source>
        <dbReference type="ARBA" id="ARBA00049985"/>
    </source>
</evidence>
<dbReference type="InterPro" id="IPR003439">
    <property type="entry name" value="ABC_transporter-like_ATP-bd"/>
</dbReference>
<comment type="similarity">
    <text evidence="10">Belongs to the ABC transporter superfamily. Drug exporter-1 (DrugE1) (TC 3.A.1.105) family.</text>
</comment>
<evidence type="ECO:0000256" key="8">
    <source>
        <dbReference type="ARBA" id="ARBA00023136"/>
    </source>
</evidence>
<evidence type="ECO:0000256" key="4">
    <source>
        <dbReference type="ARBA" id="ARBA00022475"/>
    </source>
</evidence>